<proteinExistence type="predicted"/>
<dbReference type="Gene3D" id="1.10.10.60">
    <property type="entry name" value="Homeodomain-like"/>
    <property type="match status" value="1"/>
</dbReference>
<feature type="domain" description="HTH araC/xylS-type" evidence="2">
    <location>
        <begin position="226"/>
        <end position="325"/>
    </location>
</feature>
<evidence type="ECO:0000259" key="2">
    <source>
        <dbReference type="PROSITE" id="PS01124"/>
    </source>
</evidence>
<reference evidence="3 4" key="1">
    <citation type="submission" date="2018-09" db="EMBL/GenBank/DDBJ databases">
        <title>Arachidicoccus sp. nov., a bacterium isolated from soil.</title>
        <authorList>
            <person name="Weon H.-Y."/>
            <person name="Kwon S.-W."/>
            <person name="Lee S.A."/>
        </authorList>
    </citation>
    <scope>NUCLEOTIDE SEQUENCE [LARGE SCALE GENOMIC DNA]</scope>
    <source>
        <strain evidence="3 4">KIS59-12</strain>
    </source>
</reference>
<dbReference type="PANTHER" id="PTHR43280:SF2">
    <property type="entry name" value="HTH-TYPE TRANSCRIPTIONAL REGULATOR EXSA"/>
    <property type="match status" value="1"/>
</dbReference>
<name>A0A386HSM6_9BACT</name>
<accession>A0A386HSM6</accession>
<gene>
    <name evidence="3" type="ORF">D6B99_13115</name>
</gene>
<dbReference type="EMBL" id="CP032489">
    <property type="protein sequence ID" value="AYD48461.1"/>
    <property type="molecule type" value="Genomic_DNA"/>
</dbReference>
<dbReference type="Pfam" id="PF12833">
    <property type="entry name" value="HTH_18"/>
    <property type="match status" value="1"/>
</dbReference>
<dbReference type="InterPro" id="IPR018060">
    <property type="entry name" value="HTH_AraC"/>
</dbReference>
<keyword evidence="4" id="KW-1185">Reference proteome</keyword>
<dbReference type="PANTHER" id="PTHR43280">
    <property type="entry name" value="ARAC-FAMILY TRANSCRIPTIONAL REGULATOR"/>
    <property type="match status" value="1"/>
</dbReference>
<protein>
    <submittedName>
        <fullName evidence="3">AraC family transcriptional regulator</fullName>
    </submittedName>
</protein>
<organism evidence="3 4">
    <name type="scientific">Arachidicoccus soli</name>
    <dbReference type="NCBI Taxonomy" id="2341117"/>
    <lineage>
        <taxon>Bacteria</taxon>
        <taxon>Pseudomonadati</taxon>
        <taxon>Bacteroidota</taxon>
        <taxon>Chitinophagia</taxon>
        <taxon>Chitinophagales</taxon>
        <taxon>Chitinophagaceae</taxon>
        <taxon>Arachidicoccus</taxon>
    </lineage>
</organism>
<dbReference type="GO" id="GO:0043565">
    <property type="term" value="F:sequence-specific DNA binding"/>
    <property type="evidence" value="ECO:0007669"/>
    <property type="project" value="InterPro"/>
</dbReference>
<evidence type="ECO:0000313" key="4">
    <source>
        <dbReference type="Proteomes" id="UP000266118"/>
    </source>
</evidence>
<keyword evidence="1" id="KW-0238">DNA-binding</keyword>
<dbReference type="RefSeq" id="WP_119989230.1">
    <property type="nucleotide sequence ID" value="NZ_CP032489.1"/>
</dbReference>
<dbReference type="AlphaFoldDB" id="A0A386HSM6"/>
<dbReference type="KEGG" id="ark:D6B99_13115"/>
<dbReference type="Proteomes" id="UP000266118">
    <property type="component" value="Chromosome"/>
</dbReference>
<dbReference type="OrthoDB" id="2666928at2"/>
<dbReference type="SMART" id="SM00342">
    <property type="entry name" value="HTH_ARAC"/>
    <property type="match status" value="1"/>
</dbReference>
<evidence type="ECO:0000313" key="3">
    <source>
        <dbReference type="EMBL" id="AYD48461.1"/>
    </source>
</evidence>
<dbReference type="GO" id="GO:0003700">
    <property type="term" value="F:DNA-binding transcription factor activity"/>
    <property type="evidence" value="ECO:0007669"/>
    <property type="project" value="InterPro"/>
</dbReference>
<dbReference type="PROSITE" id="PS01124">
    <property type="entry name" value="HTH_ARAC_FAMILY_2"/>
    <property type="match status" value="1"/>
</dbReference>
<sequence length="330" mass="38434">MEDFTLQDDKRSKIAILPGLPREEIKIYGLPGAEQRHAYYGDKPMLFQAIRCGKYEIAISDYLVNNRRKVICHANTTCLELHFILKGKALFNLKDLGWQQLDELHHNMIALSKVKNEVFFEIIPVSTFDIHFTIQEVERLAKQYPQLQPLLYALKTGDYASLFALVQKTTPRMLHLIVKIMEALKAGAASNKETIEMIEALVLMVLENKTLKTRYHYNYDFIENVHKSALRIEQHFDEKDVIANQIKQRNLKPDKFREIFRILYGCLPNQYLQKVRVEKANWLIKEHRVSKLDDIAALCAYQSIRQLSNAYYKKYNTTISKAVALAKRGK</sequence>
<evidence type="ECO:0000256" key="1">
    <source>
        <dbReference type="ARBA" id="ARBA00023125"/>
    </source>
</evidence>